<keyword evidence="3" id="KW-1185">Reference proteome</keyword>
<feature type="chain" id="PRO_5046821583" evidence="1">
    <location>
        <begin position="27"/>
        <end position="526"/>
    </location>
</feature>
<sequence>MTGRWFVRWKTAAALTSAAVWLSACGGGDAPSETAQSAEAQYEQTLAAELETAARLSCPWAGEREQGQGLDASAAFWKRCAEEPRPHDERSFTVNEAALPFGPLAGTAVETDRWHGVLGKAGYRVEVPKNWNGKLVMYAHGYAGTGELLNVSNPSIRRHLIENGYAWAASSYSANYYDVRAGVEDTNALALAFNRIARDNGRPLPRPRKVYIIGHSMGGHITGAAIELETLLTARHKVRYDGAVPMCGVMGDTELFDYFVAYQLAAQQLAGFPADSFPSDDWSVLAPQVRAALFSTFSTVQTAQGLKLKAVVENLTGGKRPIFDEGYANTGLQNVVWGTFGGDGTVNGILTKNVTDTRRIVYQFDSDPALSAEEQAFNAAILKVSPEPWANRLRWDGVRWIPQVNGWFRVPVVSLHTLGDMYVPFHMQQIYRQRAQAGHSSRWLVQRAIRAPSHCDFTVAEQVEAFEAMTLWEQRGIKPAGDDVLTPSTVADPAYGCRFTVNAGGPDDNPVTVGTRALMPACPSGG</sequence>
<dbReference type="InterPro" id="IPR029058">
    <property type="entry name" value="AB_hydrolase_fold"/>
</dbReference>
<dbReference type="RefSeq" id="WP_251776579.1">
    <property type="nucleotide sequence ID" value="NZ_JAMKFE010000002.1"/>
</dbReference>
<reference evidence="2" key="1">
    <citation type="submission" date="2022-05" db="EMBL/GenBank/DDBJ databases">
        <title>Schlegelella sp. nov., isolated from mangrove soil.</title>
        <authorList>
            <person name="Liu Y."/>
            <person name="Ge X."/>
            <person name="Liu W."/>
        </authorList>
    </citation>
    <scope>NUCLEOTIDE SEQUENCE</scope>
    <source>
        <strain evidence="2">S2-27</strain>
    </source>
</reference>
<dbReference type="GO" id="GO:0016787">
    <property type="term" value="F:hydrolase activity"/>
    <property type="evidence" value="ECO:0007669"/>
    <property type="project" value="UniProtKB-KW"/>
</dbReference>
<dbReference type="EMBL" id="JAMKFE010000002">
    <property type="protein sequence ID" value="MCM5678425.1"/>
    <property type="molecule type" value="Genomic_DNA"/>
</dbReference>
<gene>
    <name evidence="2" type="ORF">M8A51_02645</name>
</gene>
<accession>A0ABT0YI75</accession>
<protein>
    <submittedName>
        <fullName evidence="2">Alpha/beta hydrolase</fullName>
    </submittedName>
</protein>
<proteinExistence type="predicted"/>
<comment type="caution">
    <text evidence="2">The sequence shown here is derived from an EMBL/GenBank/DDBJ whole genome shotgun (WGS) entry which is preliminary data.</text>
</comment>
<keyword evidence="1" id="KW-0732">Signal</keyword>
<evidence type="ECO:0000313" key="3">
    <source>
        <dbReference type="Proteomes" id="UP001165541"/>
    </source>
</evidence>
<name>A0ABT0YI75_9BURK</name>
<feature type="signal peptide" evidence="1">
    <location>
        <begin position="1"/>
        <end position="26"/>
    </location>
</feature>
<dbReference type="PROSITE" id="PS51257">
    <property type="entry name" value="PROKAR_LIPOPROTEIN"/>
    <property type="match status" value="1"/>
</dbReference>
<keyword evidence="2" id="KW-0378">Hydrolase</keyword>
<dbReference type="Gene3D" id="3.40.50.1820">
    <property type="entry name" value="alpha/beta hydrolase"/>
    <property type="match status" value="1"/>
</dbReference>
<organism evidence="2 3">
    <name type="scientific">Caldimonas mangrovi</name>
    <dbReference type="NCBI Taxonomy" id="2944811"/>
    <lineage>
        <taxon>Bacteria</taxon>
        <taxon>Pseudomonadati</taxon>
        <taxon>Pseudomonadota</taxon>
        <taxon>Betaproteobacteria</taxon>
        <taxon>Burkholderiales</taxon>
        <taxon>Sphaerotilaceae</taxon>
        <taxon>Caldimonas</taxon>
    </lineage>
</organism>
<evidence type="ECO:0000256" key="1">
    <source>
        <dbReference type="SAM" id="SignalP"/>
    </source>
</evidence>
<dbReference type="SUPFAM" id="SSF53474">
    <property type="entry name" value="alpha/beta-Hydrolases"/>
    <property type="match status" value="1"/>
</dbReference>
<evidence type="ECO:0000313" key="2">
    <source>
        <dbReference type="EMBL" id="MCM5678425.1"/>
    </source>
</evidence>
<dbReference type="Proteomes" id="UP001165541">
    <property type="component" value="Unassembled WGS sequence"/>
</dbReference>